<feature type="active site" description="Charge relay system" evidence="11">
    <location>
        <position position="497"/>
    </location>
</feature>
<evidence type="ECO:0000259" key="13">
    <source>
        <dbReference type="PROSITE" id="PS51695"/>
    </source>
</evidence>
<feature type="binding site" evidence="11">
    <location>
        <position position="561"/>
    </location>
    <ligand>
        <name>Ca(2+)</name>
        <dbReference type="ChEBI" id="CHEBI:29108"/>
    </ligand>
</feature>
<keyword evidence="10" id="KW-0865">Zymogen</keyword>
<feature type="signal peptide" evidence="12">
    <location>
        <begin position="1"/>
        <end position="19"/>
    </location>
</feature>
<proteinExistence type="predicted"/>
<keyword evidence="12" id="KW-0732">Signal</keyword>
<sequence>MVQATLCLFPLLTVVQVYCSPFASPKMHMHEKRSGIPAEFIAMGAAAPNETLSLRVALIQGKFSGLEESLYAVSTPSSPSYGKFLTKEEVEAFVTPSDAATSAVQAWIKSHNLNVAAVSPAGDWFSLDVTVQQANELLSADFKTYQHHDTNLTAVRTLSYSLPAELQPHIAFVHPTVSFPRTLSRASHRGFRQLPNLFVPGAVGHNKKNGTAPDSCEQQVTPVCLQDLYNIPRTPANQKNNSIAVTGFLNEYANEADLSEFLIKFRPDMPADTTFTFESINGGVNPQGSGTAGGEANLDVQYTVGLSTGVPVQFISEDPNGEKGILDDFLATVQFLLNEPTTPNVVTTSYGLSETSDEESVPLLINICNAFAQLGARGTTVLFASGDGGVAGYSDDCGSDSNFSPSFPSSCPFVTSVGSTTGIKQEQAASFSSGGFSNIFPRPSYQEKAVSNYLDSLGDTYSGRFNASGRAFPDVSALGIGLQIVANGSIEAIGGTSASSPIWASIVGLLNDELIGKGMPVVGFLNPLIYEHPEALKDITLGSNPGCGSDGFSAAIVPGYDPVTGMGSPRYDRLRAVLGLDES</sequence>
<evidence type="ECO:0000256" key="11">
    <source>
        <dbReference type="PROSITE-ProRule" id="PRU01032"/>
    </source>
</evidence>
<organism evidence="14 15">
    <name type="scientific">Stereum hirsutum (strain FP-91666)</name>
    <name type="common">White-rot fungus</name>
    <dbReference type="NCBI Taxonomy" id="721885"/>
    <lineage>
        <taxon>Eukaryota</taxon>
        <taxon>Fungi</taxon>
        <taxon>Dikarya</taxon>
        <taxon>Basidiomycota</taxon>
        <taxon>Agaricomycotina</taxon>
        <taxon>Agaricomycetes</taxon>
        <taxon>Russulales</taxon>
        <taxon>Stereaceae</taxon>
        <taxon>Stereum</taxon>
    </lineage>
</organism>
<dbReference type="GeneID" id="18804138"/>
<feature type="binding site" evidence="11">
    <location>
        <position position="538"/>
    </location>
    <ligand>
        <name>Ca(2+)</name>
        <dbReference type="ChEBI" id="CHEBI:29108"/>
    </ligand>
</feature>
<evidence type="ECO:0000256" key="7">
    <source>
        <dbReference type="ARBA" id="ARBA00022801"/>
    </source>
</evidence>
<protein>
    <recommendedName>
        <fullName evidence="4">tripeptidyl-peptidase II</fullName>
        <ecNumber evidence="4">3.4.14.10</ecNumber>
    </recommendedName>
</protein>
<dbReference type="GO" id="GO:0008240">
    <property type="term" value="F:tripeptidyl-peptidase activity"/>
    <property type="evidence" value="ECO:0007669"/>
    <property type="project" value="UniProtKB-EC"/>
</dbReference>
<keyword evidence="8 11" id="KW-0720">Serine protease</keyword>
<dbReference type="Gene3D" id="3.40.50.200">
    <property type="entry name" value="Peptidase S8/S53 domain"/>
    <property type="match status" value="1"/>
</dbReference>
<evidence type="ECO:0000256" key="8">
    <source>
        <dbReference type="ARBA" id="ARBA00022825"/>
    </source>
</evidence>
<dbReference type="PANTHER" id="PTHR14218:SF15">
    <property type="entry name" value="TRIPEPTIDYL-PEPTIDASE 1"/>
    <property type="match status" value="1"/>
</dbReference>
<dbReference type="Pfam" id="PF09286">
    <property type="entry name" value="Pro-kuma_activ"/>
    <property type="match status" value="1"/>
</dbReference>
<dbReference type="KEGG" id="shs:STEHIDRAFT_172688"/>
<dbReference type="RefSeq" id="XP_007310556.1">
    <property type="nucleotide sequence ID" value="XM_007310494.1"/>
</dbReference>
<comment type="function">
    <text evidence="2">Secreted tripeptidyl-peptidase which degrades proteins at acidic pHs and is involved in virulence.</text>
</comment>
<keyword evidence="7 11" id="KW-0378">Hydrolase</keyword>
<evidence type="ECO:0000256" key="6">
    <source>
        <dbReference type="ARBA" id="ARBA00022723"/>
    </source>
</evidence>
<keyword evidence="15" id="KW-1185">Reference proteome</keyword>
<dbReference type="InterPro" id="IPR000209">
    <property type="entry name" value="Peptidase_S8/S53_dom"/>
</dbReference>
<gene>
    <name evidence="14" type="ORF">STEHIDRAFT_172688</name>
</gene>
<feature type="active site" description="Charge relay system" evidence="11">
    <location>
        <position position="299"/>
    </location>
</feature>
<reference evidence="15" key="1">
    <citation type="journal article" date="2012" name="Science">
        <title>The Paleozoic origin of enzymatic lignin decomposition reconstructed from 31 fungal genomes.</title>
        <authorList>
            <person name="Floudas D."/>
            <person name="Binder M."/>
            <person name="Riley R."/>
            <person name="Barry K."/>
            <person name="Blanchette R.A."/>
            <person name="Henrissat B."/>
            <person name="Martinez A.T."/>
            <person name="Otillar R."/>
            <person name="Spatafora J.W."/>
            <person name="Yadav J.S."/>
            <person name="Aerts A."/>
            <person name="Benoit I."/>
            <person name="Boyd A."/>
            <person name="Carlson A."/>
            <person name="Copeland A."/>
            <person name="Coutinho P.M."/>
            <person name="de Vries R.P."/>
            <person name="Ferreira P."/>
            <person name="Findley K."/>
            <person name="Foster B."/>
            <person name="Gaskell J."/>
            <person name="Glotzer D."/>
            <person name="Gorecki P."/>
            <person name="Heitman J."/>
            <person name="Hesse C."/>
            <person name="Hori C."/>
            <person name="Igarashi K."/>
            <person name="Jurgens J.A."/>
            <person name="Kallen N."/>
            <person name="Kersten P."/>
            <person name="Kohler A."/>
            <person name="Kuees U."/>
            <person name="Kumar T.K.A."/>
            <person name="Kuo A."/>
            <person name="LaButti K."/>
            <person name="Larrondo L.F."/>
            <person name="Lindquist E."/>
            <person name="Ling A."/>
            <person name="Lombard V."/>
            <person name="Lucas S."/>
            <person name="Lundell T."/>
            <person name="Martin R."/>
            <person name="McLaughlin D.J."/>
            <person name="Morgenstern I."/>
            <person name="Morin E."/>
            <person name="Murat C."/>
            <person name="Nagy L.G."/>
            <person name="Nolan M."/>
            <person name="Ohm R.A."/>
            <person name="Patyshakuliyeva A."/>
            <person name="Rokas A."/>
            <person name="Ruiz-Duenas F.J."/>
            <person name="Sabat G."/>
            <person name="Salamov A."/>
            <person name="Samejima M."/>
            <person name="Schmutz J."/>
            <person name="Slot J.C."/>
            <person name="St John F."/>
            <person name="Stenlid J."/>
            <person name="Sun H."/>
            <person name="Sun S."/>
            <person name="Syed K."/>
            <person name="Tsang A."/>
            <person name="Wiebenga A."/>
            <person name="Young D."/>
            <person name="Pisabarro A."/>
            <person name="Eastwood D.C."/>
            <person name="Martin F."/>
            <person name="Cullen D."/>
            <person name="Grigoriev I.V."/>
            <person name="Hibbett D.S."/>
        </authorList>
    </citation>
    <scope>NUCLEOTIDE SEQUENCE [LARGE SCALE GENOMIC DNA]</scope>
    <source>
        <strain evidence="15">FP-91666</strain>
    </source>
</reference>
<evidence type="ECO:0000313" key="15">
    <source>
        <dbReference type="Proteomes" id="UP000053927"/>
    </source>
</evidence>
<evidence type="ECO:0000256" key="9">
    <source>
        <dbReference type="ARBA" id="ARBA00022837"/>
    </source>
</evidence>
<dbReference type="GO" id="GO:0005576">
    <property type="term" value="C:extracellular region"/>
    <property type="evidence" value="ECO:0007669"/>
    <property type="project" value="UniProtKB-SubCell"/>
</dbReference>
<evidence type="ECO:0000256" key="5">
    <source>
        <dbReference type="ARBA" id="ARBA00022670"/>
    </source>
</evidence>
<evidence type="ECO:0000313" key="14">
    <source>
        <dbReference type="EMBL" id="EIM80430.1"/>
    </source>
</evidence>
<dbReference type="InterPro" id="IPR036852">
    <property type="entry name" value="Peptidase_S8/S53_dom_sf"/>
</dbReference>
<keyword evidence="5 11" id="KW-0645">Protease</keyword>
<dbReference type="eggNOG" id="ENOG502QR6D">
    <property type="taxonomic scope" value="Eukaryota"/>
</dbReference>
<comment type="subcellular location">
    <subcellularLocation>
        <location evidence="3">Secreted</location>
        <location evidence="3">Extracellular space</location>
    </subcellularLocation>
</comment>
<accession>R7RZV0</accession>
<evidence type="ECO:0000256" key="4">
    <source>
        <dbReference type="ARBA" id="ARBA00012462"/>
    </source>
</evidence>
<dbReference type="Pfam" id="PF00082">
    <property type="entry name" value="Peptidase_S8"/>
    <property type="match status" value="1"/>
</dbReference>
<name>R7RZV0_STEHR</name>
<dbReference type="PANTHER" id="PTHR14218">
    <property type="entry name" value="PROTEASE S8 TRIPEPTIDYL PEPTIDASE I CLN2"/>
    <property type="match status" value="1"/>
</dbReference>
<evidence type="ECO:0000256" key="3">
    <source>
        <dbReference type="ARBA" id="ARBA00004239"/>
    </source>
</evidence>
<dbReference type="AlphaFoldDB" id="R7RZV0"/>
<feature type="domain" description="Peptidase S53" evidence="13">
    <location>
        <begin position="219"/>
        <end position="581"/>
    </location>
</feature>
<dbReference type="SUPFAM" id="SSF52743">
    <property type="entry name" value="Subtilisin-like"/>
    <property type="match status" value="1"/>
</dbReference>
<dbReference type="OMA" id="WFTHENG"/>
<comment type="catalytic activity">
    <reaction evidence="1">
        <text>Release of an N-terminal tripeptide from a polypeptide.</text>
        <dbReference type="EC" id="3.4.14.10"/>
    </reaction>
</comment>
<dbReference type="Proteomes" id="UP000053927">
    <property type="component" value="Unassembled WGS sequence"/>
</dbReference>
<dbReference type="SUPFAM" id="SSF54897">
    <property type="entry name" value="Protease propeptides/inhibitors"/>
    <property type="match status" value="1"/>
</dbReference>
<evidence type="ECO:0000256" key="2">
    <source>
        <dbReference type="ARBA" id="ARBA00002451"/>
    </source>
</evidence>
<feature type="binding site" evidence="11">
    <location>
        <position position="539"/>
    </location>
    <ligand>
        <name>Ca(2+)</name>
        <dbReference type="ChEBI" id="CHEBI:29108"/>
    </ligand>
</feature>
<dbReference type="GO" id="GO:0006508">
    <property type="term" value="P:proteolysis"/>
    <property type="evidence" value="ECO:0007669"/>
    <property type="project" value="UniProtKB-KW"/>
</dbReference>
<evidence type="ECO:0000256" key="10">
    <source>
        <dbReference type="ARBA" id="ARBA00023145"/>
    </source>
</evidence>
<dbReference type="CDD" id="cd04056">
    <property type="entry name" value="Peptidases_S53"/>
    <property type="match status" value="1"/>
</dbReference>
<dbReference type="PROSITE" id="PS51695">
    <property type="entry name" value="SEDOLISIN"/>
    <property type="match status" value="1"/>
</dbReference>
<dbReference type="InterPro" id="IPR015366">
    <property type="entry name" value="S53_propep"/>
</dbReference>
<keyword evidence="6 11" id="KW-0479">Metal-binding</keyword>
<keyword evidence="9 11" id="KW-0106">Calcium</keyword>
<dbReference type="InterPro" id="IPR050819">
    <property type="entry name" value="Tripeptidyl-peptidase_I"/>
</dbReference>
<dbReference type="GO" id="GO:0046872">
    <property type="term" value="F:metal ion binding"/>
    <property type="evidence" value="ECO:0007669"/>
    <property type="project" value="UniProtKB-UniRule"/>
</dbReference>
<dbReference type="EMBL" id="JH687398">
    <property type="protein sequence ID" value="EIM80430.1"/>
    <property type="molecule type" value="Genomic_DNA"/>
</dbReference>
<evidence type="ECO:0000256" key="1">
    <source>
        <dbReference type="ARBA" id="ARBA00001910"/>
    </source>
</evidence>
<dbReference type="OrthoDB" id="409122at2759"/>
<dbReference type="GO" id="GO:0004252">
    <property type="term" value="F:serine-type endopeptidase activity"/>
    <property type="evidence" value="ECO:0007669"/>
    <property type="project" value="UniProtKB-UniRule"/>
</dbReference>
<evidence type="ECO:0000256" key="12">
    <source>
        <dbReference type="SAM" id="SignalP"/>
    </source>
</evidence>
<feature type="chain" id="PRO_5004443668" description="tripeptidyl-peptidase II" evidence="12">
    <location>
        <begin position="20"/>
        <end position="583"/>
    </location>
</feature>
<dbReference type="SMART" id="SM00944">
    <property type="entry name" value="Pro-kuma_activ"/>
    <property type="match status" value="1"/>
</dbReference>
<dbReference type="InterPro" id="IPR030400">
    <property type="entry name" value="Sedolisin_dom"/>
</dbReference>
<feature type="binding site" evidence="11">
    <location>
        <position position="559"/>
    </location>
    <ligand>
        <name>Ca(2+)</name>
        <dbReference type="ChEBI" id="CHEBI:29108"/>
    </ligand>
</feature>
<dbReference type="EC" id="3.4.14.10" evidence="4"/>
<dbReference type="CDD" id="cd11377">
    <property type="entry name" value="Pro-peptidase_S53"/>
    <property type="match status" value="1"/>
</dbReference>
<feature type="active site" description="Charge relay system" evidence="11">
    <location>
        <position position="295"/>
    </location>
</feature>
<comment type="cofactor">
    <cofactor evidence="11">
        <name>Ca(2+)</name>
        <dbReference type="ChEBI" id="CHEBI:29108"/>
    </cofactor>
    <text evidence="11">Binds 1 Ca(2+) ion per subunit.</text>
</comment>